<dbReference type="Pfam" id="PF02321">
    <property type="entry name" value="OEP"/>
    <property type="match status" value="2"/>
</dbReference>
<sequence length="459" mass="48770">MQMTKTFRTMLAGVCTAASVSLSAGAPVQAETLTDAMILAYKNSDLLEQNRALLRVQDEGVAQAVAALRPVLAFAASATEVDSDNPLQDGFNKSLSLNGSLTLFDGGSNRLAIEAAKESVLATRATLLGVEQAVLLNAVQAYLNVRSSSENVSLGFNNVRVITEQLRAAKDRFEVGEVTRTDVSLAESRLASAQSSLVTSQGTLASAREAYRLSVGKYPPAVLTGTPRVPKLPGSLKEASSIAQRSHPDLDAAQRQVTIAELNMLRARSARGPSLTGTISVGETNGVDSSSIGLNYNHTLYAGGSLVSFERQALANREAALASLHLTSRTVDQGVANAWAELAVSRAQLEASLKQISAAQLAYDGTREEARLGSRTTLDVLDAEQELLNARTSRVTAEAAQYVAYYSVLESMGLLTVEHLNLGIPTYDPAAYYNAVKSAPVRSVQGQQLDKVLRSIGRE</sequence>
<dbReference type="InterPro" id="IPR010130">
    <property type="entry name" value="T1SS_OMP_TolC"/>
</dbReference>
<dbReference type="eggNOG" id="COG1538">
    <property type="taxonomic scope" value="Bacteria"/>
</dbReference>
<dbReference type="GO" id="GO:0015288">
    <property type="term" value="F:porin activity"/>
    <property type="evidence" value="ECO:0007669"/>
    <property type="project" value="TreeGrafter"/>
</dbReference>
<protein>
    <submittedName>
        <fullName evidence="9">TolC family type I secretion outer membrane protein</fullName>
    </submittedName>
</protein>
<dbReference type="PATRIC" id="fig|1461693.3.peg.2359"/>
<evidence type="ECO:0000256" key="1">
    <source>
        <dbReference type="ARBA" id="ARBA00004442"/>
    </source>
</evidence>
<dbReference type="AlphaFoldDB" id="A0A058ZK50"/>
<dbReference type="GO" id="GO:1990281">
    <property type="term" value="C:efflux pump complex"/>
    <property type="evidence" value="ECO:0007669"/>
    <property type="project" value="TreeGrafter"/>
</dbReference>
<evidence type="ECO:0000256" key="3">
    <source>
        <dbReference type="ARBA" id="ARBA00022448"/>
    </source>
</evidence>
<dbReference type="GO" id="GO:0009279">
    <property type="term" value="C:cell outer membrane"/>
    <property type="evidence" value="ECO:0007669"/>
    <property type="project" value="UniProtKB-SubCell"/>
</dbReference>
<dbReference type="RefSeq" id="WP_337588307.1">
    <property type="nucleotide sequence ID" value="NZ_AQQY01000007.1"/>
</dbReference>
<evidence type="ECO:0000313" key="9">
    <source>
        <dbReference type="EMBL" id="KCV81562.1"/>
    </source>
</evidence>
<dbReference type="NCBIfam" id="TIGR01844">
    <property type="entry name" value="type_I_sec_TolC"/>
    <property type="match status" value="1"/>
</dbReference>
<dbReference type="InterPro" id="IPR051906">
    <property type="entry name" value="TolC-like"/>
</dbReference>
<evidence type="ECO:0000256" key="4">
    <source>
        <dbReference type="ARBA" id="ARBA00022452"/>
    </source>
</evidence>
<comment type="similarity">
    <text evidence="2">Belongs to the outer membrane factor (OMF) (TC 1.B.17) family.</text>
</comment>
<evidence type="ECO:0000256" key="7">
    <source>
        <dbReference type="ARBA" id="ARBA00023237"/>
    </source>
</evidence>
<keyword evidence="7" id="KW-0998">Cell outer membrane</keyword>
<accession>A0A058ZK50</accession>
<comment type="caution">
    <text evidence="9">The sequence shown here is derived from an EMBL/GenBank/DDBJ whole genome shotgun (WGS) entry which is preliminary data.</text>
</comment>
<keyword evidence="5" id="KW-0812">Transmembrane</keyword>
<evidence type="ECO:0000256" key="8">
    <source>
        <dbReference type="SAM" id="SignalP"/>
    </source>
</evidence>
<dbReference type="InterPro" id="IPR003423">
    <property type="entry name" value="OMP_efflux"/>
</dbReference>
<feature type="chain" id="PRO_5001571284" evidence="8">
    <location>
        <begin position="27"/>
        <end position="459"/>
    </location>
</feature>
<dbReference type="PANTHER" id="PTHR30026">
    <property type="entry name" value="OUTER MEMBRANE PROTEIN TOLC"/>
    <property type="match status" value="1"/>
</dbReference>
<comment type="subcellular location">
    <subcellularLocation>
        <location evidence="1">Cell outer membrane</location>
    </subcellularLocation>
</comment>
<organism evidence="9 10">
    <name type="scientific">Actibacterium atlanticum</name>
    <dbReference type="NCBI Taxonomy" id="1461693"/>
    <lineage>
        <taxon>Bacteria</taxon>
        <taxon>Pseudomonadati</taxon>
        <taxon>Pseudomonadota</taxon>
        <taxon>Alphaproteobacteria</taxon>
        <taxon>Rhodobacterales</taxon>
        <taxon>Roseobacteraceae</taxon>
        <taxon>Actibacterium</taxon>
    </lineage>
</organism>
<keyword evidence="4" id="KW-1134">Transmembrane beta strand</keyword>
<dbReference type="EMBL" id="AQQY01000007">
    <property type="protein sequence ID" value="KCV81562.1"/>
    <property type="molecule type" value="Genomic_DNA"/>
</dbReference>
<keyword evidence="3" id="KW-0813">Transport</keyword>
<gene>
    <name evidence="9" type="ORF">ATO10_11637</name>
</gene>
<keyword evidence="8" id="KW-0732">Signal</keyword>
<name>A0A058ZK50_9RHOB</name>
<dbReference type="Proteomes" id="UP000024836">
    <property type="component" value="Unassembled WGS sequence"/>
</dbReference>
<reference evidence="9 10" key="1">
    <citation type="submission" date="2013-04" db="EMBL/GenBank/DDBJ databases">
        <title>Shimia sp. 22II-S11-Z10 Genome Sequencing.</title>
        <authorList>
            <person name="Lai Q."/>
            <person name="Li G."/>
            <person name="Shao Z."/>
        </authorList>
    </citation>
    <scope>NUCLEOTIDE SEQUENCE [LARGE SCALE GENOMIC DNA]</scope>
    <source>
        <strain evidence="10">22II-S11-Z10</strain>
    </source>
</reference>
<feature type="signal peptide" evidence="8">
    <location>
        <begin position="1"/>
        <end position="26"/>
    </location>
</feature>
<dbReference type="GO" id="GO:0015562">
    <property type="term" value="F:efflux transmembrane transporter activity"/>
    <property type="evidence" value="ECO:0007669"/>
    <property type="project" value="InterPro"/>
</dbReference>
<evidence type="ECO:0000256" key="5">
    <source>
        <dbReference type="ARBA" id="ARBA00022692"/>
    </source>
</evidence>
<evidence type="ECO:0000256" key="2">
    <source>
        <dbReference type="ARBA" id="ARBA00007613"/>
    </source>
</evidence>
<evidence type="ECO:0000313" key="10">
    <source>
        <dbReference type="Proteomes" id="UP000024836"/>
    </source>
</evidence>
<evidence type="ECO:0000256" key="6">
    <source>
        <dbReference type="ARBA" id="ARBA00023136"/>
    </source>
</evidence>
<proteinExistence type="inferred from homology"/>
<dbReference type="PANTHER" id="PTHR30026:SF22">
    <property type="entry name" value="OUTER MEMBRANE EFFLUX PROTEIN"/>
    <property type="match status" value="1"/>
</dbReference>
<dbReference type="STRING" id="1461693.ATO10_11637"/>
<dbReference type="Gene3D" id="1.20.1600.10">
    <property type="entry name" value="Outer membrane efflux proteins (OEP)"/>
    <property type="match status" value="1"/>
</dbReference>
<keyword evidence="6" id="KW-0472">Membrane</keyword>
<dbReference type="SUPFAM" id="SSF56954">
    <property type="entry name" value="Outer membrane efflux proteins (OEP)"/>
    <property type="match status" value="1"/>
</dbReference>
<keyword evidence="10" id="KW-1185">Reference proteome</keyword>